<dbReference type="EMBL" id="CACSIO010000002">
    <property type="protein sequence ID" value="CAA0091997.1"/>
    <property type="molecule type" value="Genomic_DNA"/>
</dbReference>
<evidence type="ECO:0000313" key="8">
    <source>
        <dbReference type="Proteomes" id="UP000441399"/>
    </source>
</evidence>
<sequence>MNVFLLNILLALGWMVINGQYQSTDFLVGFVVGFLSLWLTEPFRGKPSYGRKVWAAIELFMVFLYQLLTSSLQVVWDVITPQHLSDPAIINVPMDVKSDMQIMLLANIVSLTPGTLTLNVSDCRQYLIVHAMFGSDKQAVIDDIKHTFERRILEVTRD</sequence>
<keyword evidence="4" id="KW-0812">Transmembrane</keyword>
<comment type="subcellular location">
    <subcellularLocation>
        <location evidence="1">Cell membrane</location>
        <topology evidence="1">Multi-pass membrane protein</topology>
    </subcellularLocation>
</comment>
<keyword evidence="5" id="KW-1133">Transmembrane helix</keyword>
<dbReference type="OrthoDB" id="9807187at2"/>
<evidence type="ECO:0000256" key="6">
    <source>
        <dbReference type="ARBA" id="ARBA00023136"/>
    </source>
</evidence>
<evidence type="ECO:0000256" key="1">
    <source>
        <dbReference type="ARBA" id="ARBA00004651"/>
    </source>
</evidence>
<evidence type="ECO:0000256" key="5">
    <source>
        <dbReference type="ARBA" id="ARBA00022989"/>
    </source>
</evidence>
<accession>A0A5S9NNQ1</accession>
<dbReference type="PANTHER" id="PTHR34584:SF1">
    <property type="entry name" value="NA(+)_H(+) ANTIPORTER SUBUNIT E1"/>
    <property type="match status" value="1"/>
</dbReference>
<reference evidence="7 8" key="1">
    <citation type="submission" date="2019-11" db="EMBL/GenBank/DDBJ databases">
        <authorList>
            <person name="Holert J."/>
        </authorList>
    </citation>
    <scope>NUCLEOTIDE SEQUENCE [LARGE SCALE GENOMIC DNA]</scope>
    <source>
        <strain evidence="7">SB11_3</strain>
    </source>
</reference>
<keyword evidence="3" id="KW-1003">Cell membrane</keyword>
<dbReference type="InterPro" id="IPR002758">
    <property type="entry name" value="Cation_antiport_E"/>
</dbReference>
<protein>
    <submittedName>
        <fullName evidence="7">Na(+)/H(+) antiporter subunit E</fullName>
    </submittedName>
</protein>
<evidence type="ECO:0000256" key="3">
    <source>
        <dbReference type="ARBA" id="ARBA00022475"/>
    </source>
</evidence>
<dbReference type="PANTHER" id="PTHR34584">
    <property type="entry name" value="NA(+)/H(+) ANTIPORTER SUBUNIT E1"/>
    <property type="match status" value="1"/>
</dbReference>
<evidence type="ECO:0000256" key="4">
    <source>
        <dbReference type="ARBA" id="ARBA00022692"/>
    </source>
</evidence>
<dbReference type="Pfam" id="PF01899">
    <property type="entry name" value="MNHE"/>
    <property type="match status" value="1"/>
</dbReference>
<gene>
    <name evidence="7" type="primary">mrpE</name>
    <name evidence="7" type="ORF">OPDIPICF_03748</name>
</gene>
<dbReference type="AlphaFoldDB" id="A0A5S9NNQ1"/>
<keyword evidence="6" id="KW-0472">Membrane</keyword>
<dbReference type="Proteomes" id="UP000441399">
    <property type="component" value="Unassembled WGS sequence"/>
</dbReference>
<evidence type="ECO:0000256" key="2">
    <source>
        <dbReference type="ARBA" id="ARBA00006228"/>
    </source>
</evidence>
<organism evidence="7 8">
    <name type="scientific">BD1-7 clade bacterium</name>
    <dbReference type="NCBI Taxonomy" id="2029982"/>
    <lineage>
        <taxon>Bacteria</taxon>
        <taxon>Pseudomonadati</taxon>
        <taxon>Pseudomonadota</taxon>
        <taxon>Gammaproteobacteria</taxon>
        <taxon>Cellvibrionales</taxon>
        <taxon>Spongiibacteraceae</taxon>
        <taxon>BD1-7 clade</taxon>
    </lineage>
</organism>
<dbReference type="PIRSF" id="PIRSF019239">
    <property type="entry name" value="MrpE"/>
    <property type="match status" value="1"/>
</dbReference>
<dbReference type="GO" id="GO:0008324">
    <property type="term" value="F:monoatomic cation transmembrane transporter activity"/>
    <property type="evidence" value="ECO:0007669"/>
    <property type="project" value="InterPro"/>
</dbReference>
<comment type="similarity">
    <text evidence="2">Belongs to the CPA3 antiporters (TC 2.A.63) subunit E family.</text>
</comment>
<name>A0A5S9NNQ1_9GAMM</name>
<keyword evidence="8" id="KW-1185">Reference proteome</keyword>
<evidence type="ECO:0000313" key="7">
    <source>
        <dbReference type="EMBL" id="CAA0091997.1"/>
    </source>
</evidence>
<dbReference type="GO" id="GO:0005886">
    <property type="term" value="C:plasma membrane"/>
    <property type="evidence" value="ECO:0007669"/>
    <property type="project" value="UniProtKB-SubCell"/>
</dbReference>
<proteinExistence type="inferred from homology"/>